<dbReference type="InterPro" id="IPR004291">
    <property type="entry name" value="Transposase_IS66_central"/>
</dbReference>
<accession>A0A3N2QB67</accession>
<name>A0A3N2QB67_9BACT</name>
<organism evidence="2 3">
    <name type="scientific">Candidatus Cardinium hertigii</name>
    <dbReference type="NCBI Taxonomy" id="247481"/>
    <lineage>
        <taxon>Bacteria</taxon>
        <taxon>Pseudomonadati</taxon>
        <taxon>Bacteroidota</taxon>
        <taxon>Cytophagia</taxon>
        <taxon>Cytophagales</taxon>
        <taxon>Amoebophilaceae</taxon>
        <taxon>Candidatus Cardinium</taxon>
    </lineage>
</organism>
<proteinExistence type="predicted"/>
<dbReference type="InterPro" id="IPR052344">
    <property type="entry name" value="Transposase-related"/>
</dbReference>
<evidence type="ECO:0000259" key="1">
    <source>
        <dbReference type="Pfam" id="PF03050"/>
    </source>
</evidence>
<dbReference type="OrthoDB" id="569763at2"/>
<comment type="caution">
    <text evidence="2">The sequence shown here is derived from an EMBL/GenBank/DDBJ whole genome shotgun (WGS) entry which is preliminary data.</text>
</comment>
<dbReference type="Pfam" id="PF03050">
    <property type="entry name" value="DDE_Tnp_IS66"/>
    <property type="match status" value="1"/>
</dbReference>
<dbReference type="Proteomes" id="UP000270927">
    <property type="component" value="Unassembled WGS sequence"/>
</dbReference>
<evidence type="ECO:0000313" key="3">
    <source>
        <dbReference type="Proteomes" id="UP000270927"/>
    </source>
</evidence>
<protein>
    <recommendedName>
        <fullName evidence="1">Transposase IS66 central domain-containing protein</fullName>
    </recommendedName>
</protein>
<reference evidence="2 3" key="1">
    <citation type="submission" date="2018-09" db="EMBL/GenBank/DDBJ databases">
        <title>Comparative Genomics of Wolbachia-Cardinium Dual Endosymbiosis in a Plant-Parasitic Nematode.</title>
        <authorList>
            <person name="Brown A.M.V."/>
            <person name="Wasala S.K."/>
            <person name="Howe D.K."/>
            <person name="Peetz A.B."/>
            <person name="Zasada I.A."/>
            <person name="Denver D.R."/>
        </authorList>
    </citation>
    <scope>NUCLEOTIDE SEQUENCE [LARGE SCALE GENOMIC DNA]</scope>
    <source>
        <strain evidence="2 3">Pp_1</strain>
    </source>
</reference>
<sequence length="163" mass="19310">MCWSHLARNFERLAHSAHNTIKNLGESLKQVATDLFGLTKACLNKKFDLRFFLKRARKLRKRTGYYLRGILPIPDAPHAVRVAKNILKIEKALWKFLEDPLTIPLTNNHAERQIRHYVVYHKNAYFTQSERGNRFLERIISLYLSWKQQKLNPFHILSQIIET</sequence>
<keyword evidence="3" id="KW-1185">Reference proteome</keyword>
<evidence type="ECO:0000313" key="2">
    <source>
        <dbReference type="EMBL" id="ROT47010.1"/>
    </source>
</evidence>
<dbReference type="EMBL" id="RARA01000027">
    <property type="protein sequence ID" value="ROT47010.1"/>
    <property type="molecule type" value="Genomic_DNA"/>
</dbReference>
<dbReference type="PANTHER" id="PTHR33678:SF2">
    <property type="match status" value="1"/>
</dbReference>
<dbReference type="PANTHER" id="PTHR33678">
    <property type="entry name" value="BLL1576 PROTEIN"/>
    <property type="match status" value="1"/>
</dbReference>
<feature type="domain" description="Transposase IS66 central" evidence="1">
    <location>
        <begin position="1"/>
        <end position="133"/>
    </location>
</feature>
<dbReference type="AlphaFoldDB" id="A0A3N2QB67"/>
<gene>
    <name evidence="2" type="ORF">EDM02_05595</name>
</gene>